<evidence type="ECO:0000256" key="5">
    <source>
        <dbReference type="ARBA" id="ARBA00031841"/>
    </source>
</evidence>
<dbReference type="InterPro" id="IPR039255">
    <property type="entry name" value="YceD_bac"/>
</dbReference>
<proteinExistence type="inferred from homology"/>
<sequence length="172" mass="19254">MAEAQLPRRVDAVKLVDNNQQLNAHIDSSKLTRLGETAVRCDAPVHCNIQFARDPENNRLLSGSCHTQVVMTCQRCLGDATIPVESSFELGLVFNDDQARQLPKRLEPVELDEQGILDLWTAMEDEVLLALPSYPVHTQGECELKQPEPAPEITESDEKRPNPFDVLAKLKQ</sequence>
<dbReference type="RefSeq" id="WP_225671235.1">
    <property type="nucleotide sequence ID" value="NZ_JAEDAH010000008.1"/>
</dbReference>
<reference evidence="7 8" key="1">
    <citation type="submission" date="2020-12" db="EMBL/GenBank/DDBJ databases">
        <title>Novel Thalassolituus-related marine hydrocarbonoclastic bacteria mediated algae-derived hydrocarbons mineralization in twilight zone of the northern South China Sea.</title>
        <authorList>
            <person name="Dong C."/>
        </authorList>
    </citation>
    <scope>NUCLEOTIDE SEQUENCE [LARGE SCALE GENOMIC DNA]</scope>
    <source>
        <strain evidence="7 8">IMCC1826</strain>
    </source>
</reference>
<dbReference type="PANTHER" id="PTHR38099:SF1">
    <property type="entry name" value="LARGE RIBOSOMAL RNA SUBUNIT ACCUMULATION PROTEIN YCED"/>
    <property type="match status" value="1"/>
</dbReference>
<organism evidence="7 8">
    <name type="scientific">Thalassolituus marinus</name>
    <dbReference type="NCBI Taxonomy" id="671053"/>
    <lineage>
        <taxon>Bacteria</taxon>
        <taxon>Pseudomonadati</taxon>
        <taxon>Pseudomonadota</taxon>
        <taxon>Gammaproteobacteria</taxon>
        <taxon>Oceanospirillales</taxon>
        <taxon>Oceanospirillaceae</taxon>
        <taxon>Thalassolituus</taxon>
    </lineage>
</organism>
<dbReference type="Proteomes" id="UP000714380">
    <property type="component" value="Unassembled WGS sequence"/>
</dbReference>
<dbReference type="Pfam" id="PF02620">
    <property type="entry name" value="YceD"/>
    <property type="match status" value="1"/>
</dbReference>
<evidence type="ECO:0000313" key="7">
    <source>
        <dbReference type="EMBL" id="MCA6062338.1"/>
    </source>
</evidence>
<evidence type="ECO:0000256" key="1">
    <source>
        <dbReference type="ARBA" id="ARBA00002868"/>
    </source>
</evidence>
<protein>
    <recommendedName>
        <fullName evidence="3">Large ribosomal RNA subunit accumulation protein YceD</fullName>
    </recommendedName>
    <alternativeName>
        <fullName evidence="5">23S rRNA accumulation protein YceD</fullName>
    </alternativeName>
</protein>
<keyword evidence="4" id="KW-0690">Ribosome biogenesis</keyword>
<evidence type="ECO:0000256" key="4">
    <source>
        <dbReference type="ARBA" id="ARBA00022517"/>
    </source>
</evidence>
<dbReference type="PANTHER" id="PTHR38099">
    <property type="entry name" value="LARGE RIBOSOMAL RNA SUBUNIT ACCUMULATION PROTEIN YCED"/>
    <property type="match status" value="1"/>
</dbReference>
<feature type="region of interest" description="Disordered" evidence="6">
    <location>
        <begin position="142"/>
        <end position="164"/>
    </location>
</feature>
<evidence type="ECO:0000313" key="8">
    <source>
        <dbReference type="Proteomes" id="UP000714380"/>
    </source>
</evidence>
<comment type="caution">
    <text evidence="7">The sequence shown here is derived from an EMBL/GenBank/DDBJ whole genome shotgun (WGS) entry which is preliminary data.</text>
</comment>
<accession>A0ABS7ZKV6</accession>
<name>A0ABS7ZKV6_9GAMM</name>
<keyword evidence="8" id="KW-1185">Reference proteome</keyword>
<comment type="function">
    <text evidence="1">Plays a role in synthesis, processing and/or stability of 23S rRNA.</text>
</comment>
<evidence type="ECO:0000256" key="2">
    <source>
        <dbReference type="ARBA" id="ARBA00010740"/>
    </source>
</evidence>
<comment type="similarity">
    <text evidence="2">Belongs to the DUF177 domain family.</text>
</comment>
<dbReference type="InterPro" id="IPR003772">
    <property type="entry name" value="YceD"/>
</dbReference>
<evidence type="ECO:0000256" key="6">
    <source>
        <dbReference type="SAM" id="MobiDB-lite"/>
    </source>
</evidence>
<dbReference type="EMBL" id="JAEDAH010000008">
    <property type="protein sequence ID" value="MCA6062338.1"/>
    <property type="molecule type" value="Genomic_DNA"/>
</dbReference>
<evidence type="ECO:0000256" key="3">
    <source>
        <dbReference type="ARBA" id="ARBA00015716"/>
    </source>
</evidence>
<gene>
    <name evidence="7" type="ORF">I9W95_01840</name>
</gene>